<protein>
    <submittedName>
        <fullName evidence="2">Uncharacterized protein</fullName>
    </submittedName>
</protein>
<name>A0A6C0EZE8_9ZZZZ</name>
<feature type="transmembrane region" description="Helical" evidence="1">
    <location>
        <begin position="63"/>
        <end position="86"/>
    </location>
</feature>
<reference evidence="2" key="1">
    <citation type="journal article" date="2020" name="Nature">
        <title>Giant virus diversity and host interactions through global metagenomics.</title>
        <authorList>
            <person name="Schulz F."/>
            <person name="Roux S."/>
            <person name="Paez-Espino D."/>
            <person name="Jungbluth S."/>
            <person name="Walsh D.A."/>
            <person name="Denef V.J."/>
            <person name="McMahon K.D."/>
            <person name="Konstantinidis K.T."/>
            <person name="Eloe-Fadrosh E.A."/>
            <person name="Kyrpides N.C."/>
            <person name="Woyke T."/>
        </authorList>
    </citation>
    <scope>NUCLEOTIDE SEQUENCE</scope>
    <source>
        <strain evidence="2">GVMAG-M-3300009161-52</strain>
    </source>
</reference>
<evidence type="ECO:0000313" key="2">
    <source>
        <dbReference type="EMBL" id="QHT34061.1"/>
    </source>
</evidence>
<organism evidence="2">
    <name type="scientific">viral metagenome</name>
    <dbReference type="NCBI Taxonomy" id="1070528"/>
    <lineage>
        <taxon>unclassified sequences</taxon>
        <taxon>metagenomes</taxon>
        <taxon>organismal metagenomes</taxon>
    </lineage>
</organism>
<feature type="transmembrane region" description="Helical" evidence="1">
    <location>
        <begin position="38"/>
        <end position="57"/>
    </location>
</feature>
<keyword evidence="1" id="KW-0472">Membrane</keyword>
<sequence>MLIPSVPDISSLATGGLANVIMSSINNKNKFTDINTTITIILIVIIIIYILLLMSVYKLTDSGVQALLFFLFGGLYLVIALIYYGFSGYRIIKRS</sequence>
<dbReference type="AlphaFoldDB" id="A0A6C0EZE8"/>
<accession>A0A6C0EZE8</accession>
<keyword evidence="1" id="KW-1133">Transmembrane helix</keyword>
<evidence type="ECO:0000256" key="1">
    <source>
        <dbReference type="SAM" id="Phobius"/>
    </source>
</evidence>
<dbReference type="EMBL" id="MN738984">
    <property type="protein sequence ID" value="QHT34061.1"/>
    <property type="molecule type" value="Genomic_DNA"/>
</dbReference>
<proteinExistence type="predicted"/>
<keyword evidence="1" id="KW-0812">Transmembrane</keyword>